<dbReference type="PROSITE" id="PS50943">
    <property type="entry name" value="HTH_CROC1"/>
    <property type="match status" value="1"/>
</dbReference>
<proteinExistence type="predicted"/>
<dbReference type="Pfam" id="PF01381">
    <property type="entry name" value="HTH_3"/>
    <property type="match status" value="1"/>
</dbReference>
<dbReference type="CDD" id="cd00093">
    <property type="entry name" value="HTH_XRE"/>
    <property type="match status" value="1"/>
</dbReference>
<dbReference type="PANTHER" id="PTHR46797">
    <property type="entry name" value="HTH-TYPE TRANSCRIPTIONAL REGULATOR"/>
    <property type="match status" value="1"/>
</dbReference>
<evidence type="ECO:0000256" key="1">
    <source>
        <dbReference type="ARBA" id="ARBA00023015"/>
    </source>
</evidence>
<gene>
    <name evidence="5" type="primary">puuR_1</name>
    <name evidence="5" type="ORF">CLORY_33270</name>
</gene>
<evidence type="ECO:0000256" key="3">
    <source>
        <dbReference type="ARBA" id="ARBA00023163"/>
    </source>
</evidence>
<dbReference type="SUPFAM" id="SSF51182">
    <property type="entry name" value="RmlC-like cupins"/>
    <property type="match status" value="1"/>
</dbReference>
<dbReference type="OrthoDB" id="9781521at2"/>
<dbReference type="SUPFAM" id="SSF47413">
    <property type="entry name" value="lambda repressor-like DNA-binding domains"/>
    <property type="match status" value="1"/>
</dbReference>
<sequence length="184" mass="20618">MEDLNLLISANIKKIREEKKLSLDKLSELTGISKSMLGQIESGKSSPTVTTVSKIAYGLKIQVNTLISTPKPDTVIIDKKKIDPLIEDNGKYRLYPFSTYENGRCFELYTLEIDEGGYLSTDGHLAGTEELLSVFQGEITIKIENKEYVLKNDTSIRFKADKPHSYYNSGSVLLKASLIVYTQL</sequence>
<dbReference type="SMART" id="SM00530">
    <property type="entry name" value="HTH_XRE"/>
    <property type="match status" value="1"/>
</dbReference>
<dbReference type="GO" id="GO:0005829">
    <property type="term" value="C:cytosol"/>
    <property type="evidence" value="ECO:0007669"/>
    <property type="project" value="TreeGrafter"/>
</dbReference>
<dbReference type="PANTHER" id="PTHR46797:SF23">
    <property type="entry name" value="HTH-TYPE TRANSCRIPTIONAL REGULATOR SUTR"/>
    <property type="match status" value="1"/>
</dbReference>
<dbReference type="STRING" id="1450648.CLORY_33270"/>
<evidence type="ECO:0000313" key="5">
    <source>
        <dbReference type="EMBL" id="OPJ59398.1"/>
    </source>
</evidence>
<dbReference type="CDD" id="cd02209">
    <property type="entry name" value="cupin_XRE_C"/>
    <property type="match status" value="1"/>
</dbReference>
<dbReference type="InterPro" id="IPR010982">
    <property type="entry name" value="Lambda_DNA-bd_dom_sf"/>
</dbReference>
<dbReference type="InterPro" id="IPR001387">
    <property type="entry name" value="Cro/C1-type_HTH"/>
</dbReference>
<dbReference type="RefSeq" id="WP_079426551.1">
    <property type="nucleotide sequence ID" value="NZ_MZGV01000045.1"/>
</dbReference>
<dbReference type="Pfam" id="PF07883">
    <property type="entry name" value="Cupin_2"/>
    <property type="match status" value="1"/>
</dbReference>
<accession>A0A1V4IHC4</accession>
<dbReference type="GO" id="GO:0003700">
    <property type="term" value="F:DNA-binding transcription factor activity"/>
    <property type="evidence" value="ECO:0007669"/>
    <property type="project" value="TreeGrafter"/>
</dbReference>
<keyword evidence="3" id="KW-0804">Transcription</keyword>
<dbReference type="AlphaFoldDB" id="A0A1V4IHC4"/>
<protein>
    <submittedName>
        <fullName evidence="5">HTH-type transcriptional regulator PuuR</fullName>
    </submittedName>
</protein>
<keyword evidence="1" id="KW-0805">Transcription regulation</keyword>
<keyword evidence="6" id="KW-1185">Reference proteome</keyword>
<evidence type="ECO:0000313" key="6">
    <source>
        <dbReference type="Proteomes" id="UP000190080"/>
    </source>
</evidence>
<dbReference type="InterPro" id="IPR050807">
    <property type="entry name" value="TransReg_Diox_bact_type"/>
</dbReference>
<evidence type="ECO:0000259" key="4">
    <source>
        <dbReference type="PROSITE" id="PS50943"/>
    </source>
</evidence>
<dbReference type="GO" id="GO:0003677">
    <property type="term" value="F:DNA binding"/>
    <property type="evidence" value="ECO:0007669"/>
    <property type="project" value="UniProtKB-KW"/>
</dbReference>
<dbReference type="Proteomes" id="UP000190080">
    <property type="component" value="Unassembled WGS sequence"/>
</dbReference>
<feature type="domain" description="HTH cro/C1-type" evidence="4">
    <location>
        <begin position="12"/>
        <end position="66"/>
    </location>
</feature>
<name>A0A1V4IHC4_9CLOT</name>
<dbReference type="InterPro" id="IPR014710">
    <property type="entry name" value="RmlC-like_jellyroll"/>
</dbReference>
<dbReference type="InterPro" id="IPR013096">
    <property type="entry name" value="Cupin_2"/>
</dbReference>
<dbReference type="InterPro" id="IPR011051">
    <property type="entry name" value="RmlC_Cupin_sf"/>
</dbReference>
<organism evidence="5 6">
    <name type="scientific">Clostridium oryzae</name>
    <dbReference type="NCBI Taxonomy" id="1450648"/>
    <lineage>
        <taxon>Bacteria</taxon>
        <taxon>Bacillati</taxon>
        <taxon>Bacillota</taxon>
        <taxon>Clostridia</taxon>
        <taxon>Eubacteriales</taxon>
        <taxon>Clostridiaceae</taxon>
        <taxon>Clostridium</taxon>
    </lineage>
</organism>
<comment type="caution">
    <text evidence="5">The sequence shown here is derived from an EMBL/GenBank/DDBJ whole genome shotgun (WGS) entry which is preliminary data.</text>
</comment>
<dbReference type="EMBL" id="MZGV01000045">
    <property type="protein sequence ID" value="OPJ59398.1"/>
    <property type="molecule type" value="Genomic_DNA"/>
</dbReference>
<keyword evidence="2" id="KW-0238">DNA-binding</keyword>
<dbReference type="Gene3D" id="2.60.120.10">
    <property type="entry name" value="Jelly Rolls"/>
    <property type="match status" value="1"/>
</dbReference>
<evidence type="ECO:0000256" key="2">
    <source>
        <dbReference type="ARBA" id="ARBA00023125"/>
    </source>
</evidence>
<dbReference type="Gene3D" id="1.10.260.40">
    <property type="entry name" value="lambda repressor-like DNA-binding domains"/>
    <property type="match status" value="1"/>
</dbReference>
<reference evidence="5 6" key="1">
    <citation type="submission" date="2017-03" db="EMBL/GenBank/DDBJ databases">
        <title>Genome sequence of Clostridium oryzae DSM 28571.</title>
        <authorList>
            <person name="Poehlein A."/>
            <person name="Daniel R."/>
        </authorList>
    </citation>
    <scope>NUCLEOTIDE SEQUENCE [LARGE SCALE GENOMIC DNA]</scope>
    <source>
        <strain evidence="5 6">DSM 28571</strain>
    </source>
</reference>